<feature type="domain" description="Phosphofructokinase" evidence="9">
    <location>
        <begin position="3"/>
        <end position="331"/>
    </location>
</feature>
<comment type="caution">
    <text evidence="10">The sequence shown here is derived from an EMBL/GenBank/DDBJ whole genome shotgun (WGS) entry which is preliminary data.</text>
</comment>
<protein>
    <recommendedName>
        <fullName evidence="9">Phosphofructokinase domain-containing protein</fullName>
    </recommendedName>
</protein>
<keyword evidence="5" id="KW-0479">Metal-binding</keyword>
<dbReference type="EMBL" id="LAZR01015847">
    <property type="protein sequence ID" value="KKM07098.1"/>
    <property type="molecule type" value="Genomic_DNA"/>
</dbReference>
<dbReference type="GO" id="GO:0005945">
    <property type="term" value="C:6-phosphofructokinase complex"/>
    <property type="evidence" value="ECO:0007669"/>
    <property type="project" value="TreeGrafter"/>
</dbReference>
<keyword evidence="6" id="KW-0418">Kinase</keyword>
<reference evidence="10" key="1">
    <citation type="journal article" date="2015" name="Nature">
        <title>Complex archaea that bridge the gap between prokaryotes and eukaryotes.</title>
        <authorList>
            <person name="Spang A."/>
            <person name="Saw J.H."/>
            <person name="Jorgensen S.L."/>
            <person name="Zaremba-Niedzwiedzka K."/>
            <person name="Martijn J."/>
            <person name="Lind A.E."/>
            <person name="van Eijk R."/>
            <person name="Schleper C."/>
            <person name="Guy L."/>
            <person name="Ettema T.J."/>
        </authorList>
    </citation>
    <scope>NUCLEOTIDE SEQUENCE</scope>
</reference>
<comment type="pathway">
    <text evidence="2">Carbohydrate degradation; glycolysis; D-glyceraldehyde 3-phosphate and glycerone phosphate from D-glucose: step 3/4.</text>
</comment>
<dbReference type="GO" id="GO:0061621">
    <property type="term" value="P:canonical glycolysis"/>
    <property type="evidence" value="ECO:0007669"/>
    <property type="project" value="TreeGrafter"/>
</dbReference>
<dbReference type="GO" id="GO:0042802">
    <property type="term" value="F:identical protein binding"/>
    <property type="evidence" value="ECO:0007669"/>
    <property type="project" value="TreeGrafter"/>
</dbReference>
<dbReference type="PANTHER" id="PTHR13697:SF52">
    <property type="entry name" value="ATP-DEPENDENT 6-PHOSPHOFRUCTOKINASE 3"/>
    <property type="match status" value="1"/>
</dbReference>
<evidence type="ECO:0000259" key="9">
    <source>
        <dbReference type="Pfam" id="PF00365"/>
    </source>
</evidence>
<dbReference type="AlphaFoldDB" id="A0A0F9K7E3"/>
<gene>
    <name evidence="10" type="ORF">LCGC14_1737360</name>
</gene>
<keyword evidence="7" id="KW-0460">Magnesium</keyword>
<evidence type="ECO:0000256" key="1">
    <source>
        <dbReference type="ARBA" id="ARBA00001946"/>
    </source>
</evidence>
<keyword evidence="8" id="KW-0324">Glycolysis</keyword>
<sequence>MKKIGIITSGGDCGGLNSVIKGAAKTALSMGMEVVVIPNGYAGLYNLLEMDSLVTLTEVRLDAFDGSKSGSEAGHSRVKIKKIENAAKYDRIKDGLRKFSIDGLVISGGDDTGSVIVDLSSKGIPCVHVPKTMDLDLQTYSVGGDSTINRIAMLARDLKTTGRSHNRVLVMEVFGRYAGHSAFRGGLAAEADCILIPEIPVDFDIVYEHVKRVFTGRVRKSDVRAGTYLVIVAEGLTDAKGEALADESAGKDSFGHVKLSGAGKYVRKQLETRLKADPEIKEFMKGVGMFVEGLNESPEVREVNPGHIVRSGYSSAYDVVFGLRGGAAGVMLLAKGMTGVTVVNVDGRDISYVPTKDAIKQRHVDISEVPLFEAMDVCFGREPEAYEPKPSEHKGGITRYM</sequence>
<evidence type="ECO:0000256" key="2">
    <source>
        <dbReference type="ARBA" id="ARBA00004679"/>
    </source>
</evidence>
<evidence type="ECO:0000256" key="4">
    <source>
        <dbReference type="ARBA" id="ARBA00022679"/>
    </source>
</evidence>
<organism evidence="10">
    <name type="scientific">marine sediment metagenome</name>
    <dbReference type="NCBI Taxonomy" id="412755"/>
    <lineage>
        <taxon>unclassified sequences</taxon>
        <taxon>metagenomes</taxon>
        <taxon>ecological metagenomes</taxon>
    </lineage>
</organism>
<dbReference type="GO" id="GO:0005524">
    <property type="term" value="F:ATP binding"/>
    <property type="evidence" value="ECO:0007669"/>
    <property type="project" value="TreeGrafter"/>
</dbReference>
<dbReference type="GO" id="GO:0003872">
    <property type="term" value="F:6-phosphofructokinase activity"/>
    <property type="evidence" value="ECO:0007669"/>
    <property type="project" value="InterPro"/>
</dbReference>
<evidence type="ECO:0000256" key="3">
    <source>
        <dbReference type="ARBA" id="ARBA00022490"/>
    </source>
</evidence>
<dbReference type="InterPro" id="IPR022953">
    <property type="entry name" value="ATP_PFK"/>
</dbReference>
<dbReference type="Gene3D" id="3.40.50.460">
    <property type="entry name" value="Phosphofructokinase domain"/>
    <property type="match status" value="1"/>
</dbReference>
<keyword evidence="3" id="KW-0963">Cytoplasm</keyword>
<dbReference type="GO" id="GO:0006002">
    <property type="term" value="P:fructose 6-phosphate metabolic process"/>
    <property type="evidence" value="ECO:0007669"/>
    <property type="project" value="InterPro"/>
</dbReference>
<dbReference type="GO" id="GO:0048029">
    <property type="term" value="F:monosaccharide binding"/>
    <property type="evidence" value="ECO:0007669"/>
    <property type="project" value="TreeGrafter"/>
</dbReference>
<dbReference type="GO" id="GO:0046872">
    <property type="term" value="F:metal ion binding"/>
    <property type="evidence" value="ECO:0007669"/>
    <property type="project" value="UniProtKB-KW"/>
</dbReference>
<evidence type="ECO:0000256" key="8">
    <source>
        <dbReference type="ARBA" id="ARBA00023152"/>
    </source>
</evidence>
<dbReference type="UniPathway" id="UPA00109">
    <property type="reaction ID" value="UER00182"/>
</dbReference>
<dbReference type="Pfam" id="PF00365">
    <property type="entry name" value="PFK"/>
    <property type="match status" value="1"/>
</dbReference>
<name>A0A0F9K7E3_9ZZZZ</name>
<dbReference type="GO" id="GO:0016208">
    <property type="term" value="F:AMP binding"/>
    <property type="evidence" value="ECO:0007669"/>
    <property type="project" value="TreeGrafter"/>
</dbReference>
<dbReference type="GO" id="GO:0030388">
    <property type="term" value="P:fructose 1,6-bisphosphate metabolic process"/>
    <property type="evidence" value="ECO:0007669"/>
    <property type="project" value="TreeGrafter"/>
</dbReference>
<evidence type="ECO:0000256" key="6">
    <source>
        <dbReference type="ARBA" id="ARBA00022777"/>
    </source>
</evidence>
<evidence type="ECO:0000313" key="10">
    <source>
        <dbReference type="EMBL" id="KKM07098.1"/>
    </source>
</evidence>
<dbReference type="GO" id="GO:0070095">
    <property type="term" value="F:fructose-6-phosphate binding"/>
    <property type="evidence" value="ECO:0007669"/>
    <property type="project" value="TreeGrafter"/>
</dbReference>
<dbReference type="Gene3D" id="3.40.50.450">
    <property type="match status" value="1"/>
</dbReference>
<keyword evidence="4" id="KW-0808">Transferase</keyword>
<comment type="cofactor">
    <cofactor evidence="1">
        <name>Mg(2+)</name>
        <dbReference type="ChEBI" id="CHEBI:18420"/>
    </cofactor>
</comment>
<evidence type="ECO:0000256" key="7">
    <source>
        <dbReference type="ARBA" id="ARBA00022842"/>
    </source>
</evidence>
<accession>A0A0F9K7E3</accession>
<dbReference type="InterPro" id="IPR035966">
    <property type="entry name" value="PKF_sf"/>
</dbReference>
<evidence type="ECO:0000256" key="5">
    <source>
        <dbReference type="ARBA" id="ARBA00022723"/>
    </source>
</evidence>
<proteinExistence type="predicted"/>
<dbReference type="PRINTS" id="PR00476">
    <property type="entry name" value="PHFRCTKINASE"/>
</dbReference>
<dbReference type="SUPFAM" id="SSF53784">
    <property type="entry name" value="Phosphofructokinase"/>
    <property type="match status" value="1"/>
</dbReference>
<dbReference type="InterPro" id="IPR000023">
    <property type="entry name" value="Phosphofructokinase_dom"/>
</dbReference>
<dbReference type="PANTHER" id="PTHR13697">
    <property type="entry name" value="PHOSPHOFRUCTOKINASE"/>
    <property type="match status" value="1"/>
</dbReference>